<dbReference type="InterPro" id="IPR013341">
    <property type="entry name" value="Mandelate_racemase_N_dom"/>
</dbReference>
<dbReference type="SMART" id="SM00922">
    <property type="entry name" value="MR_MLE"/>
    <property type="match status" value="1"/>
</dbReference>
<protein>
    <submittedName>
        <fullName evidence="5">L-alanine-DL-glutamate epimerase</fullName>
    </submittedName>
</protein>
<dbReference type="AlphaFoldDB" id="A0A1H6G8A6"/>
<evidence type="ECO:0000256" key="2">
    <source>
        <dbReference type="ARBA" id="ARBA00022723"/>
    </source>
</evidence>
<dbReference type="PROSITE" id="PS00908">
    <property type="entry name" value="MR_MLE_1"/>
    <property type="match status" value="1"/>
</dbReference>
<sequence>MEITDVRAVPLSATIPEEHQFRSDFGARVKNDATLIYVDTDAGITGIGTSLGTPSVVKAIVEDSLRSALVGEDPTYVERLWSKLYNGSRTEPALERGYTQPRYDRRGITFEAISGIDIALWDILGKHLEQPIYKLLGAARDSVQAYGSGGWAPGEEAGPQLQGYVDEHGFDAVKMRVVGEDDFGIEHTVSRVESARETLGDDIDIMVDAHGSLDVTTAIRLANRLEEYDIGWFEEPVTPDDHAALAEVRASTEIPIATGESEFTRFDYRSLLEHDATDILQPDVARAGGFTEIRRVAAMGSARGVQTIPHAWGSAVLLAASIHLAMALPNCHILEVPQAPYMPMLWDFFEEDFEIDDGRVVAPSRPGLGFTVQDDVEERFAFTEGPEYVY</sequence>
<dbReference type="InterPro" id="IPR029065">
    <property type="entry name" value="Enolase_C-like"/>
</dbReference>
<dbReference type="CDD" id="cd03316">
    <property type="entry name" value="MR_like"/>
    <property type="match status" value="1"/>
</dbReference>
<evidence type="ECO:0000256" key="3">
    <source>
        <dbReference type="ARBA" id="ARBA00022842"/>
    </source>
</evidence>
<dbReference type="SUPFAM" id="SSF54826">
    <property type="entry name" value="Enolase N-terminal domain-like"/>
    <property type="match status" value="1"/>
</dbReference>
<dbReference type="GO" id="GO:0016052">
    <property type="term" value="P:carbohydrate catabolic process"/>
    <property type="evidence" value="ECO:0007669"/>
    <property type="project" value="TreeGrafter"/>
</dbReference>
<dbReference type="Gene3D" id="3.20.20.120">
    <property type="entry name" value="Enolase-like C-terminal domain"/>
    <property type="match status" value="1"/>
</dbReference>
<dbReference type="RefSeq" id="WP_090508353.1">
    <property type="nucleotide sequence ID" value="NZ_FNWL01000006.1"/>
</dbReference>
<dbReference type="PANTHER" id="PTHR13794:SF58">
    <property type="entry name" value="MITOCHONDRIAL ENOLASE SUPERFAMILY MEMBER 1"/>
    <property type="match status" value="1"/>
</dbReference>
<accession>A0A1H6G8A6</accession>
<dbReference type="Pfam" id="PF13378">
    <property type="entry name" value="MR_MLE_C"/>
    <property type="match status" value="1"/>
</dbReference>
<dbReference type="PANTHER" id="PTHR13794">
    <property type="entry name" value="ENOLASE SUPERFAMILY, MANDELATE RACEMASE"/>
    <property type="match status" value="1"/>
</dbReference>
<gene>
    <name evidence="5" type="ORF">SAMN04487967_3621</name>
</gene>
<proteinExistence type="predicted"/>
<dbReference type="EMBL" id="FNWL01000006">
    <property type="protein sequence ID" value="SEH18095.1"/>
    <property type="molecule type" value="Genomic_DNA"/>
</dbReference>
<comment type="cofactor">
    <cofactor evidence="1">
        <name>Mg(2+)</name>
        <dbReference type="ChEBI" id="CHEBI:18420"/>
    </cofactor>
</comment>
<dbReference type="Pfam" id="PF02746">
    <property type="entry name" value="MR_MLE_N"/>
    <property type="match status" value="1"/>
</dbReference>
<feature type="domain" description="Mandelate racemase/muconate lactonizing enzyme C-terminal" evidence="4">
    <location>
        <begin position="154"/>
        <end position="255"/>
    </location>
</feature>
<dbReference type="OrthoDB" id="42605at2157"/>
<evidence type="ECO:0000259" key="4">
    <source>
        <dbReference type="SMART" id="SM00922"/>
    </source>
</evidence>
<dbReference type="Gene3D" id="3.30.390.10">
    <property type="entry name" value="Enolase-like, N-terminal domain"/>
    <property type="match status" value="1"/>
</dbReference>
<organism evidence="5 6">
    <name type="scientific">Natronorubrum sediminis</name>
    <dbReference type="NCBI Taxonomy" id="640943"/>
    <lineage>
        <taxon>Archaea</taxon>
        <taxon>Methanobacteriati</taxon>
        <taxon>Methanobacteriota</taxon>
        <taxon>Stenosarchaea group</taxon>
        <taxon>Halobacteria</taxon>
        <taxon>Halobacteriales</taxon>
        <taxon>Natrialbaceae</taxon>
        <taxon>Natronorubrum</taxon>
    </lineage>
</organism>
<dbReference type="SFLD" id="SFLDS00001">
    <property type="entry name" value="Enolase"/>
    <property type="match status" value="1"/>
</dbReference>
<dbReference type="InterPro" id="IPR013342">
    <property type="entry name" value="Mandelate_racemase_C"/>
</dbReference>
<dbReference type="Proteomes" id="UP000199112">
    <property type="component" value="Unassembled WGS sequence"/>
</dbReference>
<name>A0A1H6G8A6_9EURY</name>
<evidence type="ECO:0000313" key="5">
    <source>
        <dbReference type="EMBL" id="SEH18095.1"/>
    </source>
</evidence>
<evidence type="ECO:0000313" key="6">
    <source>
        <dbReference type="Proteomes" id="UP000199112"/>
    </source>
</evidence>
<dbReference type="InterPro" id="IPR018110">
    <property type="entry name" value="Mandel_Rmase/mucon_lact_enz_CS"/>
</dbReference>
<dbReference type="InterPro" id="IPR036849">
    <property type="entry name" value="Enolase-like_C_sf"/>
</dbReference>
<keyword evidence="2" id="KW-0479">Metal-binding</keyword>
<dbReference type="SFLD" id="SFLDG00179">
    <property type="entry name" value="mandelate_racemase"/>
    <property type="match status" value="1"/>
</dbReference>
<dbReference type="GO" id="GO:0009063">
    <property type="term" value="P:amino acid catabolic process"/>
    <property type="evidence" value="ECO:0007669"/>
    <property type="project" value="InterPro"/>
</dbReference>
<dbReference type="InterPro" id="IPR046945">
    <property type="entry name" value="RHMD-like"/>
</dbReference>
<evidence type="ECO:0000256" key="1">
    <source>
        <dbReference type="ARBA" id="ARBA00001946"/>
    </source>
</evidence>
<dbReference type="GO" id="GO:0016836">
    <property type="term" value="F:hydro-lyase activity"/>
    <property type="evidence" value="ECO:0007669"/>
    <property type="project" value="TreeGrafter"/>
</dbReference>
<dbReference type="InterPro" id="IPR029017">
    <property type="entry name" value="Enolase-like_N"/>
</dbReference>
<reference evidence="6" key="1">
    <citation type="submission" date="2016-10" db="EMBL/GenBank/DDBJ databases">
        <authorList>
            <person name="Varghese N."/>
            <person name="Submissions S."/>
        </authorList>
    </citation>
    <scope>NUCLEOTIDE SEQUENCE [LARGE SCALE GENOMIC DNA]</scope>
    <source>
        <strain evidence="6">CGMCC 1.8981</strain>
    </source>
</reference>
<keyword evidence="6" id="KW-1185">Reference proteome</keyword>
<dbReference type="SUPFAM" id="SSF51604">
    <property type="entry name" value="Enolase C-terminal domain-like"/>
    <property type="match status" value="1"/>
</dbReference>
<dbReference type="GO" id="GO:0000287">
    <property type="term" value="F:magnesium ion binding"/>
    <property type="evidence" value="ECO:0007669"/>
    <property type="project" value="TreeGrafter"/>
</dbReference>
<keyword evidence="3" id="KW-0460">Magnesium</keyword>